<dbReference type="PANTHER" id="PTHR12154:SF4">
    <property type="entry name" value="UDP-N-ACETYLGLUCOSAMINE TRANSFERASE SUBUNIT ALG14 HOMOLOG"/>
    <property type="match status" value="1"/>
</dbReference>
<dbReference type="GO" id="GO:0043541">
    <property type="term" value="C:UDP-N-acetylglucosamine transferase complex"/>
    <property type="evidence" value="ECO:0007669"/>
    <property type="project" value="TreeGrafter"/>
</dbReference>
<accession>A0A183FBG2</accession>
<proteinExistence type="inferred from homology"/>
<comment type="subcellular location">
    <subcellularLocation>
        <location evidence="1">Endoplasmic reticulum membrane</location>
        <topology evidence="1">Single-pass membrane protein</topology>
    </subcellularLocation>
</comment>
<organism evidence="9 10">
    <name type="scientific">Heligmosomoides polygyrus</name>
    <name type="common">Parasitic roundworm</name>
    <dbReference type="NCBI Taxonomy" id="6339"/>
    <lineage>
        <taxon>Eukaryota</taxon>
        <taxon>Metazoa</taxon>
        <taxon>Ecdysozoa</taxon>
        <taxon>Nematoda</taxon>
        <taxon>Chromadorea</taxon>
        <taxon>Rhabditida</taxon>
        <taxon>Rhabditina</taxon>
        <taxon>Rhabditomorpha</taxon>
        <taxon>Strongyloidea</taxon>
        <taxon>Heligmosomidae</taxon>
        <taxon>Heligmosomoides</taxon>
    </lineage>
</organism>
<dbReference type="EMBL" id="UZAH01009710">
    <property type="protein sequence ID" value="VDO36048.1"/>
    <property type="molecule type" value="Genomic_DNA"/>
</dbReference>
<keyword evidence="5" id="KW-0256">Endoplasmic reticulum</keyword>
<protein>
    <recommendedName>
        <fullName evidence="3">UDP-N-acetylglucosamine transferase subunit ALG14</fullName>
    </recommendedName>
</protein>
<evidence type="ECO:0000256" key="6">
    <source>
        <dbReference type="ARBA" id="ARBA00022989"/>
    </source>
</evidence>
<evidence type="ECO:0000256" key="1">
    <source>
        <dbReference type="ARBA" id="ARBA00004389"/>
    </source>
</evidence>
<evidence type="ECO:0000313" key="9">
    <source>
        <dbReference type="Proteomes" id="UP000050761"/>
    </source>
</evidence>
<accession>A0A3P7Y312</accession>
<dbReference type="PANTHER" id="PTHR12154">
    <property type="entry name" value="GLYCOSYL TRANSFERASE-RELATED"/>
    <property type="match status" value="1"/>
</dbReference>
<dbReference type="Gene3D" id="3.40.50.2000">
    <property type="entry name" value="Glycogen Phosphorylase B"/>
    <property type="match status" value="1"/>
</dbReference>
<keyword evidence="6" id="KW-1133">Transmembrane helix</keyword>
<evidence type="ECO:0000256" key="5">
    <source>
        <dbReference type="ARBA" id="ARBA00022824"/>
    </source>
</evidence>
<dbReference type="GO" id="GO:0004577">
    <property type="term" value="F:N-acetylglucosaminyldiphosphodolichol N-acetylglucosaminyltransferase activity"/>
    <property type="evidence" value="ECO:0007669"/>
    <property type="project" value="TreeGrafter"/>
</dbReference>
<evidence type="ECO:0000313" key="10">
    <source>
        <dbReference type="WBParaSite" id="HPBE_0000350401-mRNA-1"/>
    </source>
</evidence>
<evidence type="ECO:0000256" key="3">
    <source>
        <dbReference type="ARBA" id="ARBA00017467"/>
    </source>
</evidence>
<evidence type="ECO:0000313" key="8">
    <source>
        <dbReference type="EMBL" id="VDO36048.1"/>
    </source>
</evidence>
<dbReference type="Pfam" id="PF08660">
    <property type="entry name" value="Alg14"/>
    <property type="match status" value="1"/>
</dbReference>
<dbReference type="InterPro" id="IPR013969">
    <property type="entry name" value="Oligosacch_biosynth_Alg14"/>
</dbReference>
<dbReference type="WBParaSite" id="HPBE_0000350401-mRNA-1">
    <property type="protein sequence ID" value="HPBE_0000350401-mRNA-1"/>
    <property type="gene ID" value="HPBE_0000350401"/>
</dbReference>
<name>A0A183FBG2_HELPZ</name>
<comment type="similarity">
    <text evidence="2">Belongs to the ALG14 family.</text>
</comment>
<evidence type="ECO:0000256" key="7">
    <source>
        <dbReference type="ARBA" id="ARBA00023136"/>
    </source>
</evidence>
<dbReference type="Proteomes" id="UP000050761">
    <property type="component" value="Unassembled WGS sequence"/>
</dbReference>
<dbReference type="AlphaFoldDB" id="A0A183FBG2"/>
<dbReference type="GO" id="GO:0006488">
    <property type="term" value="P:dolichol-linked oligosaccharide biosynthetic process"/>
    <property type="evidence" value="ECO:0007669"/>
    <property type="project" value="InterPro"/>
</dbReference>
<dbReference type="OrthoDB" id="17098at2759"/>
<gene>
    <name evidence="8" type="ORF">HPBE_LOCUS3505</name>
</gene>
<keyword evidence="4" id="KW-0812">Transmembrane</keyword>
<keyword evidence="7" id="KW-0472">Membrane</keyword>
<keyword evidence="9" id="KW-1185">Reference proteome</keyword>
<reference evidence="10" key="2">
    <citation type="submission" date="2019-09" db="UniProtKB">
        <authorList>
            <consortium name="WormBaseParasite"/>
        </authorList>
    </citation>
    <scope>IDENTIFICATION</scope>
</reference>
<reference evidence="8 9" key="1">
    <citation type="submission" date="2018-11" db="EMBL/GenBank/DDBJ databases">
        <authorList>
            <consortium name="Pathogen Informatics"/>
        </authorList>
    </citation>
    <scope>NUCLEOTIDE SEQUENCE [LARGE SCALE GENOMIC DNA]</scope>
</reference>
<evidence type="ECO:0000256" key="2">
    <source>
        <dbReference type="ARBA" id="ARBA00009731"/>
    </source>
</evidence>
<evidence type="ECO:0000256" key="4">
    <source>
        <dbReference type="ARBA" id="ARBA00022692"/>
    </source>
</evidence>
<sequence length="41" mass="4742">MGSGGHTMEMLELLKNLDNRYSPRCYIVADTDHMSKDKVRE</sequence>